<sequence length="70" mass="7938">MLGGFNSDAGSIAHVALFTTYFNFLRPHSKLKDKHVPVQIPELKTCADMPQKWLKLLELTEKFLTQPQPA</sequence>
<evidence type="ECO:0000313" key="1">
    <source>
        <dbReference type="EMBL" id="KRN73877.1"/>
    </source>
</evidence>
<organism evidence="1 2">
    <name type="scientific">Ligilactobacillus acidipiscis</name>
    <dbReference type="NCBI Taxonomy" id="89059"/>
    <lineage>
        <taxon>Bacteria</taxon>
        <taxon>Bacillati</taxon>
        <taxon>Bacillota</taxon>
        <taxon>Bacilli</taxon>
        <taxon>Lactobacillales</taxon>
        <taxon>Lactobacillaceae</taxon>
        <taxon>Ligilactobacillus</taxon>
    </lineage>
</organism>
<evidence type="ECO:0000313" key="2">
    <source>
        <dbReference type="Proteomes" id="UP000051491"/>
    </source>
</evidence>
<dbReference type="PATRIC" id="fig|89059.3.peg.1073"/>
<accession>A0A0R2JFH7</accession>
<dbReference type="STRING" id="89059.LAC1533_1657"/>
<reference evidence="1 2" key="1">
    <citation type="journal article" date="2015" name="Genome Announc.">
        <title>Expanding the biotechnology potential of lactobacilli through comparative genomics of 213 strains and associated genera.</title>
        <authorList>
            <person name="Sun Z."/>
            <person name="Harris H.M."/>
            <person name="McCann A."/>
            <person name="Guo C."/>
            <person name="Argimon S."/>
            <person name="Zhang W."/>
            <person name="Yang X."/>
            <person name="Jeffery I.B."/>
            <person name="Cooney J.C."/>
            <person name="Kagawa T.F."/>
            <person name="Liu W."/>
            <person name="Song Y."/>
            <person name="Salvetti E."/>
            <person name="Wrobel A."/>
            <person name="Rasinkangas P."/>
            <person name="Parkhill J."/>
            <person name="Rea M.C."/>
            <person name="O'Sullivan O."/>
            <person name="Ritari J."/>
            <person name="Douillard F.P."/>
            <person name="Paul Ross R."/>
            <person name="Yang R."/>
            <person name="Briner A.E."/>
            <person name="Felis G.E."/>
            <person name="de Vos W.M."/>
            <person name="Barrangou R."/>
            <person name="Klaenhammer T.R."/>
            <person name="Caufield P.W."/>
            <person name="Cui Y."/>
            <person name="Zhang H."/>
            <person name="O'Toole P.W."/>
        </authorList>
    </citation>
    <scope>NUCLEOTIDE SEQUENCE [LARGE SCALE GENOMIC DNA]</scope>
    <source>
        <strain evidence="1 2">DSM 15353</strain>
    </source>
</reference>
<comment type="caution">
    <text evidence="1">The sequence shown here is derived from an EMBL/GenBank/DDBJ whole genome shotgun (WGS) entry which is preliminary data.</text>
</comment>
<proteinExistence type="predicted"/>
<dbReference type="Proteomes" id="UP000051491">
    <property type="component" value="Unassembled WGS sequence"/>
</dbReference>
<protein>
    <submittedName>
        <fullName evidence="1">Uncharacterized protein</fullName>
    </submittedName>
</protein>
<name>A0A0R2JFH7_9LACO</name>
<dbReference type="EMBL" id="JQBK01000245">
    <property type="protein sequence ID" value="KRN73877.1"/>
    <property type="molecule type" value="Genomic_DNA"/>
</dbReference>
<dbReference type="AlphaFoldDB" id="A0A0R2JFH7"/>
<gene>
    <name evidence="1" type="ORF">IV43_GL001015</name>
</gene>